<comment type="cofactor">
    <cofactor evidence="1">
        <name>Mg(2+)</name>
        <dbReference type="ChEBI" id="CHEBI:18420"/>
    </cofactor>
</comment>
<keyword evidence="17" id="KW-1185">Reference proteome</keyword>
<evidence type="ECO:0000256" key="11">
    <source>
        <dbReference type="ARBA" id="ARBA00022840"/>
    </source>
</evidence>
<keyword evidence="10" id="KW-0418">Kinase</keyword>
<keyword evidence="8" id="KW-0479">Metal-binding</keyword>
<proteinExistence type="inferred from homology"/>
<evidence type="ECO:0000256" key="5">
    <source>
        <dbReference type="ARBA" id="ARBA00011996"/>
    </source>
</evidence>
<comment type="function">
    <text evidence="2">Catalyzes the phosphorylation of pyruvate to phosphoenolpyruvate.</text>
</comment>
<evidence type="ECO:0000256" key="2">
    <source>
        <dbReference type="ARBA" id="ARBA00002988"/>
    </source>
</evidence>
<organism evidence="16 17">
    <name type="scientific">Cyclobacterium jeungdonense</name>
    <dbReference type="NCBI Taxonomy" id="708087"/>
    <lineage>
        <taxon>Bacteria</taxon>
        <taxon>Pseudomonadati</taxon>
        <taxon>Bacteroidota</taxon>
        <taxon>Cytophagia</taxon>
        <taxon>Cytophagales</taxon>
        <taxon>Cyclobacteriaceae</taxon>
        <taxon>Cyclobacterium</taxon>
    </lineage>
</organism>
<dbReference type="EC" id="2.7.9.2" evidence="5"/>
<evidence type="ECO:0000256" key="3">
    <source>
        <dbReference type="ARBA" id="ARBA00004742"/>
    </source>
</evidence>
<evidence type="ECO:0000256" key="1">
    <source>
        <dbReference type="ARBA" id="ARBA00001946"/>
    </source>
</evidence>
<dbReference type="PANTHER" id="PTHR43030">
    <property type="entry name" value="PHOSPHOENOLPYRUVATE SYNTHASE"/>
    <property type="match status" value="1"/>
</dbReference>
<dbReference type="Pfam" id="PF01326">
    <property type="entry name" value="PPDK_N"/>
    <property type="match status" value="1"/>
</dbReference>
<sequence>MSINCIPFSSIKNKVLPLVGGRNASFGEMLIKLSPLGIKIPDGFAVTTKAFRTFIQENHLYEKSERPITGVNGSPTERSVFCLSDQDIQTYAKWSFSIEKHYKMPKEIEWAKESSVKIARCGQAPCDYPQFAGFFEALGKDRVSFTPDALLKGIENISIAELKDSIKESVTKQIIL</sequence>
<dbReference type="InterPro" id="IPR006319">
    <property type="entry name" value="PEP_synth"/>
</dbReference>
<keyword evidence="7" id="KW-0808">Transferase</keyword>
<name>A0ABT8CER1_9BACT</name>
<feature type="domain" description="Pyruvate phosphate dikinase AMP/ATP-binding" evidence="15">
    <location>
        <begin position="17"/>
        <end position="70"/>
    </location>
</feature>
<evidence type="ECO:0000256" key="8">
    <source>
        <dbReference type="ARBA" id="ARBA00022723"/>
    </source>
</evidence>
<protein>
    <recommendedName>
        <fullName evidence="6">Phosphoenolpyruvate synthase</fullName>
        <ecNumber evidence="5">2.7.9.2</ecNumber>
    </recommendedName>
    <alternativeName>
        <fullName evidence="13">Pyruvate, water dikinase</fullName>
    </alternativeName>
</protein>
<evidence type="ECO:0000256" key="12">
    <source>
        <dbReference type="ARBA" id="ARBA00022842"/>
    </source>
</evidence>
<dbReference type="Proteomes" id="UP001236663">
    <property type="component" value="Unassembled WGS sequence"/>
</dbReference>
<comment type="catalytic activity">
    <reaction evidence="14">
        <text>pyruvate + ATP + H2O = phosphoenolpyruvate + AMP + phosphate + 2 H(+)</text>
        <dbReference type="Rhea" id="RHEA:11364"/>
        <dbReference type="ChEBI" id="CHEBI:15361"/>
        <dbReference type="ChEBI" id="CHEBI:15377"/>
        <dbReference type="ChEBI" id="CHEBI:15378"/>
        <dbReference type="ChEBI" id="CHEBI:30616"/>
        <dbReference type="ChEBI" id="CHEBI:43474"/>
        <dbReference type="ChEBI" id="CHEBI:58702"/>
        <dbReference type="ChEBI" id="CHEBI:456215"/>
        <dbReference type="EC" id="2.7.9.2"/>
    </reaction>
</comment>
<evidence type="ECO:0000256" key="4">
    <source>
        <dbReference type="ARBA" id="ARBA00007837"/>
    </source>
</evidence>
<dbReference type="SUPFAM" id="SSF56059">
    <property type="entry name" value="Glutathione synthetase ATP-binding domain-like"/>
    <property type="match status" value="2"/>
</dbReference>
<keyword evidence="11" id="KW-0067">ATP-binding</keyword>
<gene>
    <name evidence="16" type="ORF">QWZ15_20260</name>
</gene>
<evidence type="ECO:0000256" key="9">
    <source>
        <dbReference type="ARBA" id="ARBA00022741"/>
    </source>
</evidence>
<evidence type="ECO:0000313" key="16">
    <source>
        <dbReference type="EMBL" id="MDN3690166.1"/>
    </source>
</evidence>
<dbReference type="InterPro" id="IPR002192">
    <property type="entry name" value="PPDK_AMP/ATP-bd"/>
</dbReference>
<keyword evidence="12" id="KW-0460">Magnesium</keyword>
<comment type="similarity">
    <text evidence="4">Belongs to the PEP-utilizing enzyme family.</text>
</comment>
<accession>A0ABT8CER1</accession>
<evidence type="ECO:0000259" key="15">
    <source>
        <dbReference type="Pfam" id="PF01326"/>
    </source>
</evidence>
<dbReference type="EMBL" id="JAUFQS010000047">
    <property type="protein sequence ID" value="MDN3690166.1"/>
    <property type="molecule type" value="Genomic_DNA"/>
</dbReference>
<reference evidence="17" key="1">
    <citation type="journal article" date="2019" name="Int. J. Syst. Evol. Microbiol.">
        <title>The Global Catalogue of Microorganisms (GCM) 10K type strain sequencing project: providing services to taxonomists for standard genome sequencing and annotation.</title>
        <authorList>
            <consortium name="The Broad Institute Genomics Platform"/>
            <consortium name="The Broad Institute Genome Sequencing Center for Infectious Disease"/>
            <person name="Wu L."/>
            <person name="Ma J."/>
        </authorList>
    </citation>
    <scope>NUCLEOTIDE SEQUENCE [LARGE SCALE GENOMIC DNA]</scope>
    <source>
        <strain evidence="17">CECT 7706</strain>
    </source>
</reference>
<evidence type="ECO:0000256" key="13">
    <source>
        <dbReference type="ARBA" id="ARBA00033470"/>
    </source>
</evidence>
<dbReference type="RefSeq" id="WP_163383325.1">
    <property type="nucleotide sequence ID" value="NZ_JAUFQS010000047.1"/>
</dbReference>
<dbReference type="InterPro" id="IPR013815">
    <property type="entry name" value="ATP_grasp_subdomain_1"/>
</dbReference>
<keyword evidence="9" id="KW-0547">Nucleotide-binding</keyword>
<evidence type="ECO:0000313" key="17">
    <source>
        <dbReference type="Proteomes" id="UP001236663"/>
    </source>
</evidence>
<comment type="caution">
    <text evidence="16">The sequence shown here is derived from an EMBL/GenBank/DDBJ whole genome shotgun (WGS) entry which is preliminary data.</text>
</comment>
<comment type="pathway">
    <text evidence="3">Carbohydrate biosynthesis; gluconeogenesis.</text>
</comment>
<dbReference type="Gene3D" id="3.30.1490.20">
    <property type="entry name" value="ATP-grasp fold, A domain"/>
    <property type="match status" value="1"/>
</dbReference>
<evidence type="ECO:0000256" key="14">
    <source>
        <dbReference type="ARBA" id="ARBA00047700"/>
    </source>
</evidence>
<evidence type="ECO:0000256" key="10">
    <source>
        <dbReference type="ARBA" id="ARBA00022777"/>
    </source>
</evidence>
<evidence type="ECO:0000256" key="6">
    <source>
        <dbReference type="ARBA" id="ARBA00021623"/>
    </source>
</evidence>
<evidence type="ECO:0000256" key="7">
    <source>
        <dbReference type="ARBA" id="ARBA00022679"/>
    </source>
</evidence>
<dbReference type="PANTHER" id="PTHR43030:SF1">
    <property type="entry name" value="PHOSPHOENOLPYRUVATE SYNTHASE"/>
    <property type="match status" value="1"/>
</dbReference>